<accession>A0A7Z0C1E2</accession>
<dbReference type="RefSeq" id="WP_179530662.1">
    <property type="nucleotide sequence ID" value="NZ_BAAAPP010000012.1"/>
</dbReference>
<evidence type="ECO:0000256" key="7">
    <source>
        <dbReference type="ARBA" id="ARBA00023002"/>
    </source>
</evidence>
<evidence type="ECO:0000256" key="3">
    <source>
        <dbReference type="ARBA" id="ARBA00022630"/>
    </source>
</evidence>
<dbReference type="Proteomes" id="UP000537326">
    <property type="component" value="Unassembled WGS sequence"/>
</dbReference>
<evidence type="ECO:0000256" key="4">
    <source>
        <dbReference type="ARBA" id="ARBA00022692"/>
    </source>
</evidence>
<dbReference type="GO" id="GO:0050614">
    <property type="term" value="F:Delta24-sterol reductase activity"/>
    <property type="evidence" value="ECO:0007669"/>
    <property type="project" value="UniProtKB-EC"/>
</dbReference>
<comment type="subcellular location">
    <subcellularLocation>
        <location evidence="1">Membrane</location>
        <topology evidence="1">Single-pass membrane protein</topology>
    </subcellularLocation>
</comment>
<name>A0A7Z0C1E2_9ACTN</name>
<dbReference type="InterPro" id="IPR016164">
    <property type="entry name" value="FAD-linked_Oxase-like_C"/>
</dbReference>
<dbReference type="InterPro" id="IPR036318">
    <property type="entry name" value="FAD-bd_PCMH-like_sf"/>
</dbReference>
<dbReference type="InterPro" id="IPR016169">
    <property type="entry name" value="FAD-bd_PCMH_sub2"/>
</dbReference>
<protein>
    <recommendedName>
        <fullName evidence="2">Delta(24)-sterol reductase</fullName>
        <ecNumber evidence="2">1.3.1.72</ecNumber>
    </recommendedName>
</protein>
<dbReference type="PROSITE" id="PS51387">
    <property type="entry name" value="FAD_PCMH"/>
    <property type="match status" value="1"/>
</dbReference>
<evidence type="ECO:0000256" key="6">
    <source>
        <dbReference type="ARBA" id="ARBA00022989"/>
    </source>
</evidence>
<dbReference type="AlphaFoldDB" id="A0A7Z0C1E2"/>
<evidence type="ECO:0000256" key="2">
    <source>
        <dbReference type="ARBA" id="ARBA00012405"/>
    </source>
</evidence>
<sequence length="454" mass="50873">MRAPAADPWQQHADAVGRLQASYAAIPADQPVRLAKRTSNLFRPRAAVGTGLDVSGLDGVIEVDATARTAQVQGMCTYEDLVDATLVHGLVPTVVPQLRTITLGGAVTGLGIESTSFRHGLPHEAVLEMDVLTGAGDVVTVRPGDDLFDAFPNSYGSLGYATRLLVELLPAPGHVELEHVRVDDRGLLAKTIAAIVETGEHDGERVDALDGVVFAPDEAYLTLARWREGEASRPSDYTGQRIFFRSLQQRPRDELSTLDYLWRWDTDWFWCSGALGLHRPWVRRLWPRRWRRSDVYHRLVGLDTRLGIVDRLDRRAGRPRRERVVQDVEVPVERLSEFLDWFDEHVGMTPVWICPLVARRDWPTYPLEPGRTYVNVGFWGTVHVGPDAPQGPTNRAVEEQVHALGGHKSLYSEAFYDREAFDRLYDGAGLAAVRAVHDPDDRLTSLYDKVVRRQ</sequence>
<feature type="domain" description="FAD-binding PCMH-type" evidence="9">
    <location>
        <begin position="2"/>
        <end position="171"/>
    </location>
</feature>
<comment type="caution">
    <text evidence="10">The sequence shown here is derived from an EMBL/GenBank/DDBJ whole genome shotgun (WGS) entry which is preliminary data.</text>
</comment>
<keyword evidence="11" id="KW-1185">Reference proteome</keyword>
<evidence type="ECO:0000256" key="8">
    <source>
        <dbReference type="ARBA" id="ARBA00023136"/>
    </source>
</evidence>
<dbReference type="InterPro" id="IPR040165">
    <property type="entry name" value="Diminuto-like"/>
</dbReference>
<keyword evidence="4" id="KW-0812">Transmembrane</keyword>
<dbReference type="SUPFAM" id="SSF56176">
    <property type="entry name" value="FAD-binding/transporter-associated domain-like"/>
    <property type="match status" value="1"/>
</dbReference>
<keyword evidence="7" id="KW-0560">Oxidoreductase</keyword>
<dbReference type="Gene3D" id="3.30.465.10">
    <property type="match status" value="1"/>
</dbReference>
<dbReference type="InterPro" id="IPR006094">
    <property type="entry name" value="Oxid_FAD_bind_N"/>
</dbReference>
<gene>
    <name evidence="10" type="ORF">BKA05_001245</name>
</gene>
<organism evidence="10 11">
    <name type="scientific">Nocardioides marinus</name>
    <dbReference type="NCBI Taxonomy" id="374514"/>
    <lineage>
        <taxon>Bacteria</taxon>
        <taxon>Bacillati</taxon>
        <taxon>Actinomycetota</taxon>
        <taxon>Actinomycetes</taxon>
        <taxon>Propionibacteriales</taxon>
        <taxon>Nocardioidaceae</taxon>
        <taxon>Nocardioides</taxon>
    </lineage>
</organism>
<dbReference type="InterPro" id="IPR016166">
    <property type="entry name" value="FAD-bd_PCMH"/>
</dbReference>
<dbReference type="GO" id="GO:0071949">
    <property type="term" value="F:FAD binding"/>
    <property type="evidence" value="ECO:0007669"/>
    <property type="project" value="InterPro"/>
</dbReference>
<dbReference type="EC" id="1.3.1.72" evidence="2"/>
<dbReference type="PANTHER" id="PTHR10801:SF0">
    <property type="entry name" value="DELTA(24)-STEROL REDUCTASE"/>
    <property type="match status" value="1"/>
</dbReference>
<evidence type="ECO:0000256" key="1">
    <source>
        <dbReference type="ARBA" id="ARBA00004167"/>
    </source>
</evidence>
<keyword evidence="6" id="KW-1133">Transmembrane helix</keyword>
<evidence type="ECO:0000259" key="9">
    <source>
        <dbReference type="PROSITE" id="PS51387"/>
    </source>
</evidence>
<keyword evidence="8" id="KW-0472">Membrane</keyword>
<dbReference type="Pfam" id="PF01565">
    <property type="entry name" value="FAD_binding_4"/>
    <property type="match status" value="1"/>
</dbReference>
<evidence type="ECO:0000313" key="11">
    <source>
        <dbReference type="Proteomes" id="UP000537326"/>
    </source>
</evidence>
<dbReference type="EMBL" id="JACBZI010000001">
    <property type="protein sequence ID" value="NYI09730.1"/>
    <property type="molecule type" value="Genomic_DNA"/>
</dbReference>
<reference evidence="10 11" key="1">
    <citation type="submission" date="2020-07" db="EMBL/GenBank/DDBJ databases">
        <title>Sequencing the genomes of 1000 actinobacteria strains.</title>
        <authorList>
            <person name="Klenk H.-P."/>
        </authorList>
    </citation>
    <scope>NUCLEOTIDE SEQUENCE [LARGE SCALE GENOMIC DNA]</scope>
    <source>
        <strain evidence="10 11">DSM 18248</strain>
    </source>
</reference>
<evidence type="ECO:0000313" key="10">
    <source>
        <dbReference type="EMBL" id="NYI09730.1"/>
    </source>
</evidence>
<evidence type="ECO:0000256" key="5">
    <source>
        <dbReference type="ARBA" id="ARBA00022827"/>
    </source>
</evidence>
<proteinExistence type="predicted"/>
<keyword evidence="5" id="KW-0274">FAD</keyword>
<dbReference type="PANTHER" id="PTHR10801">
    <property type="entry name" value="24-DEHYDROCHOLESTEROL REDUCTASE"/>
    <property type="match status" value="1"/>
</dbReference>
<dbReference type="GO" id="GO:0016020">
    <property type="term" value="C:membrane"/>
    <property type="evidence" value="ECO:0007669"/>
    <property type="project" value="UniProtKB-SubCell"/>
</dbReference>
<dbReference type="SUPFAM" id="SSF55103">
    <property type="entry name" value="FAD-linked oxidases, C-terminal domain"/>
    <property type="match status" value="1"/>
</dbReference>
<keyword evidence="3" id="KW-0285">Flavoprotein</keyword>